<keyword evidence="3" id="KW-1003">Cell membrane</keyword>
<sequence>MKNHLLSVSETYQLFNTSKKGLHRAEVEERQKQYGKNELLEKKKISILVLLMHQFKDVMVIILLLAAVISLAVGDLKDAIVILIIVLLNAIIGFVQEYRAEKAMETLKKMSAFTATVRRGGNIVQLAASELVPGDIIILEAGMSVPADIRLTETYSLKVEEASLTGESNAVEKHTDEIIPENSPLGDRFNMAYKTTIVTYGRAEGIVVATGMDTEIGRIAQLLQEDETKTPLQKRLADFGKKLSFVVIFICAIIYGGGLLRGEDPIRMLLTAISVAVAAIPEALPAVITIALALGAKQMVRKNSLIRKLPAVETLGSVTYICSDKTGTITQNKMTVMDCWISPKTEGINEFTAEQLLLLSMELNHDVITDESKQLKGDPTEVALVEYVRKNIYYNQKWLTDFKRQYELPFDSVRKRMTTIYPLAGQWLIVTKGAVENILSSCKDANSEEINEATEKFAQQGKRVLAYALKLVDELPKSISIESIENNLKFIGLAAMIDPPREEVIQAITDCHTAGITPIMITGDHPITAKAIATETGILQHKTDRIITGTELANFTDEEFEKEIEYIKVYARVSPEQKLNIVKALQKKNHFVAMTGDGVNDAPALKRANIGIAMGITGTDVSKEAAHMILLDDNFATIIKAVREGRRIFDNIRKFIKYTMTSNSGEVWTIFLAPLIGLPIPLLPIHILWINLVTDGLPGLAFTSEGAEENILKRQPRKTDESIFSDGLGIHILWVGLLMGAICIGTQAWARHAGNEKWMTMVFTVLSISQMGHAMAIRSDWKSLFSQGIFGNKQLVGAVLLTLGLQMAVIYVPFLQDIFRTQSLTLIELLTCLGLSSIVFWAVELEKWVKRRSLNISISKK</sequence>
<keyword evidence="4 10" id="KW-0812">Transmembrane</keyword>
<dbReference type="NCBIfam" id="TIGR01494">
    <property type="entry name" value="ATPase_P-type"/>
    <property type="match status" value="4"/>
</dbReference>
<dbReference type="Gene3D" id="1.20.1110.10">
    <property type="entry name" value="Calcium-transporting ATPase, transmembrane domain"/>
    <property type="match status" value="1"/>
</dbReference>
<keyword evidence="8 10" id="KW-1133">Transmembrane helix</keyword>
<name>A0ABQ1HPF5_9FLAO</name>
<dbReference type="Pfam" id="PF00122">
    <property type="entry name" value="E1-E2_ATPase"/>
    <property type="match status" value="1"/>
</dbReference>
<dbReference type="Gene3D" id="2.70.150.10">
    <property type="entry name" value="Calcium-transporting ATPase, cytoplasmic transduction domain A"/>
    <property type="match status" value="1"/>
</dbReference>
<keyword evidence="5" id="KW-0547">Nucleotide-binding</keyword>
<dbReference type="PANTHER" id="PTHR43294">
    <property type="entry name" value="SODIUM/POTASSIUM-TRANSPORTING ATPASE SUBUNIT ALPHA"/>
    <property type="match status" value="1"/>
</dbReference>
<feature type="transmembrane region" description="Helical" evidence="10">
    <location>
        <begin position="266"/>
        <end position="294"/>
    </location>
</feature>
<dbReference type="InterPro" id="IPR050510">
    <property type="entry name" value="Cation_transp_ATPase_P-type"/>
</dbReference>
<feature type="transmembrane region" description="Helical" evidence="10">
    <location>
        <begin position="795"/>
        <end position="814"/>
    </location>
</feature>
<dbReference type="CDD" id="cd02089">
    <property type="entry name" value="P-type_ATPase_Ca_prok"/>
    <property type="match status" value="1"/>
</dbReference>
<dbReference type="InterPro" id="IPR006068">
    <property type="entry name" value="ATPase_P-typ_cation-transptr_C"/>
</dbReference>
<accession>A0ABQ1HPF5</accession>
<reference evidence="13" key="1">
    <citation type="journal article" date="2019" name="Int. J. Syst. Evol. Microbiol.">
        <title>The Global Catalogue of Microorganisms (GCM) 10K type strain sequencing project: providing services to taxonomists for standard genome sequencing and annotation.</title>
        <authorList>
            <consortium name="The Broad Institute Genomics Platform"/>
            <consortium name="The Broad Institute Genome Sequencing Center for Infectious Disease"/>
            <person name="Wu L."/>
            <person name="Ma J."/>
        </authorList>
    </citation>
    <scope>NUCLEOTIDE SEQUENCE [LARGE SCALE GENOMIC DNA]</scope>
    <source>
        <strain evidence="13">CGMCC 1.12811</strain>
    </source>
</reference>
<evidence type="ECO:0000313" key="12">
    <source>
        <dbReference type="EMBL" id="GGA85247.1"/>
    </source>
</evidence>
<feature type="transmembrane region" description="Helical" evidence="10">
    <location>
        <begin position="45"/>
        <end position="73"/>
    </location>
</feature>
<dbReference type="SFLD" id="SFLDS00003">
    <property type="entry name" value="Haloacid_Dehalogenase"/>
    <property type="match status" value="1"/>
</dbReference>
<comment type="subcellular location">
    <subcellularLocation>
        <location evidence="1">Cell membrane</location>
        <topology evidence="1">Multi-pass membrane protein</topology>
    </subcellularLocation>
</comment>
<evidence type="ECO:0000256" key="9">
    <source>
        <dbReference type="ARBA" id="ARBA00023136"/>
    </source>
</evidence>
<dbReference type="InterPro" id="IPR023214">
    <property type="entry name" value="HAD_sf"/>
</dbReference>
<evidence type="ECO:0000256" key="10">
    <source>
        <dbReference type="SAM" id="Phobius"/>
    </source>
</evidence>
<comment type="similarity">
    <text evidence="2">Belongs to the cation transport ATPase (P-type) (TC 3.A.3) family. Type IIA subfamily.</text>
</comment>
<feature type="transmembrane region" description="Helical" evidence="10">
    <location>
        <begin position="79"/>
        <end position="100"/>
    </location>
</feature>
<dbReference type="SUPFAM" id="SSF56784">
    <property type="entry name" value="HAD-like"/>
    <property type="match status" value="1"/>
</dbReference>
<dbReference type="InterPro" id="IPR004014">
    <property type="entry name" value="ATPase_P-typ_cation-transptr_N"/>
</dbReference>
<dbReference type="InterPro" id="IPR018303">
    <property type="entry name" value="ATPase_P-typ_P_site"/>
</dbReference>
<comment type="caution">
    <text evidence="12">The sequence shown here is derived from an EMBL/GenBank/DDBJ whole genome shotgun (WGS) entry which is preliminary data.</text>
</comment>
<proteinExistence type="inferred from homology"/>
<dbReference type="Gene3D" id="3.40.50.1000">
    <property type="entry name" value="HAD superfamily/HAD-like"/>
    <property type="match status" value="1"/>
</dbReference>
<dbReference type="PANTHER" id="PTHR43294:SF21">
    <property type="entry name" value="CATION TRANSPORTING ATPASE"/>
    <property type="match status" value="1"/>
</dbReference>
<evidence type="ECO:0000256" key="3">
    <source>
        <dbReference type="ARBA" id="ARBA00022475"/>
    </source>
</evidence>
<dbReference type="PROSITE" id="PS00154">
    <property type="entry name" value="ATPASE_E1_E2"/>
    <property type="match status" value="1"/>
</dbReference>
<dbReference type="PRINTS" id="PR00119">
    <property type="entry name" value="CATATPASE"/>
</dbReference>
<dbReference type="PRINTS" id="PR00120">
    <property type="entry name" value="HATPASE"/>
</dbReference>
<evidence type="ECO:0000256" key="7">
    <source>
        <dbReference type="ARBA" id="ARBA00022967"/>
    </source>
</evidence>
<dbReference type="RefSeq" id="WP_188494979.1">
    <property type="nucleotide sequence ID" value="NZ_BMGA01000008.1"/>
</dbReference>
<feature type="transmembrane region" description="Helical" evidence="10">
    <location>
        <begin position="667"/>
        <end position="690"/>
    </location>
</feature>
<dbReference type="InterPro" id="IPR001757">
    <property type="entry name" value="P_typ_ATPase"/>
</dbReference>
<keyword evidence="6" id="KW-0067">ATP-binding</keyword>
<dbReference type="InterPro" id="IPR044492">
    <property type="entry name" value="P_typ_ATPase_HD_dom"/>
</dbReference>
<dbReference type="Pfam" id="PF13246">
    <property type="entry name" value="Cation_ATPase"/>
    <property type="match status" value="1"/>
</dbReference>
<dbReference type="InterPro" id="IPR023298">
    <property type="entry name" value="ATPase_P-typ_TM_dom_sf"/>
</dbReference>
<gene>
    <name evidence="12" type="ORF">GCM10008015_27500</name>
</gene>
<dbReference type="Pfam" id="PF00690">
    <property type="entry name" value="Cation_ATPase_N"/>
    <property type="match status" value="1"/>
</dbReference>
<evidence type="ECO:0000313" key="13">
    <source>
        <dbReference type="Proteomes" id="UP000658793"/>
    </source>
</evidence>
<evidence type="ECO:0000256" key="1">
    <source>
        <dbReference type="ARBA" id="ARBA00004651"/>
    </source>
</evidence>
<feature type="domain" description="Cation-transporting P-type ATPase N-terminal" evidence="11">
    <location>
        <begin position="2"/>
        <end position="75"/>
    </location>
</feature>
<organism evidence="12 13">
    <name type="scientific">Flavobacterium palustre</name>
    <dbReference type="NCBI Taxonomy" id="1476463"/>
    <lineage>
        <taxon>Bacteria</taxon>
        <taxon>Pseudomonadati</taxon>
        <taxon>Bacteroidota</taxon>
        <taxon>Flavobacteriia</taxon>
        <taxon>Flavobacteriales</taxon>
        <taxon>Flavobacteriaceae</taxon>
        <taxon>Flavobacterium</taxon>
    </lineage>
</organism>
<evidence type="ECO:0000256" key="5">
    <source>
        <dbReference type="ARBA" id="ARBA00022741"/>
    </source>
</evidence>
<keyword evidence="13" id="KW-1185">Reference proteome</keyword>
<keyword evidence="9 10" id="KW-0472">Membrane</keyword>
<evidence type="ECO:0000256" key="4">
    <source>
        <dbReference type="ARBA" id="ARBA00022692"/>
    </source>
</evidence>
<dbReference type="SMART" id="SM00831">
    <property type="entry name" value="Cation_ATPase_N"/>
    <property type="match status" value="1"/>
</dbReference>
<evidence type="ECO:0000259" key="11">
    <source>
        <dbReference type="SMART" id="SM00831"/>
    </source>
</evidence>
<evidence type="ECO:0000256" key="8">
    <source>
        <dbReference type="ARBA" id="ARBA00022989"/>
    </source>
</evidence>
<feature type="transmembrane region" description="Helical" evidence="10">
    <location>
        <begin position="728"/>
        <end position="746"/>
    </location>
</feature>
<dbReference type="SUPFAM" id="SSF81653">
    <property type="entry name" value="Calcium ATPase, transduction domain A"/>
    <property type="match status" value="1"/>
</dbReference>
<evidence type="ECO:0000256" key="6">
    <source>
        <dbReference type="ARBA" id="ARBA00022840"/>
    </source>
</evidence>
<keyword evidence="7" id="KW-1278">Translocase</keyword>
<dbReference type="InterPro" id="IPR059000">
    <property type="entry name" value="ATPase_P-type_domA"/>
</dbReference>
<feature type="transmembrane region" description="Helical" evidence="10">
    <location>
        <begin position="826"/>
        <end position="843"/>
    </location>
</feature>
<dbReference type="InterPro" id="IPR023299">
    <property type="entry name" value="ATPase_P-typ_cyto_dom_N"/>
</dbReference>
<protein>
    <submittedName>
        <fullName evidence="12">ATPase</fullName>
    </submittedName>
</protein>
<feature type="transmembrane region" description="Helical" evidence="10">
    <location>
        <begin position="243"/>
        <end position="260"/>
    </location>
</feature>
<dbReference type="Gene3D" id="3.40.1110.10">
    <property type="entry name" value="Calcium-transporting ATPase, cytoplasmic domain N"/>
    <property type="match status" value="1"/>
</dbReference>
<dbReference type="EMBL" id="BMGA01000008">
    <property type="protein sequence ID" value="GGA85247.1"/>
    <property type="molecule type" value="Genomic_DNA"/>
</dbReference>
<dbReference type="Proteomes" id="UP000658793">
    <property type="component" value="Unassembled WGS sequence"/>
</dbReference>
<evidence type="ECO:0000256" key="2">
    <source>
        <dbReference type="ARBA" id="ARBA00005675"/>
    </source>
</evidence>
<dbReference type="InterPro" id="IPR008250">
    <property type="entry name" value="ATPase_P-typ_transduc_dom_A_sf"/>
</dbReference>
<dbReference type="InterPro" id="IPR036412">
    <property type="entry name" value="HAD-like_sf"/>
</dbReference>
<dbReference type="SUPFAM" id="SSF81665">
    <property type="entry name" value="Calcium ATPase, transmembrane domain M"/>
    <property type="match status" value="1"/>
</dbReference>
<dbReference type="Pfam" id="PF00689">
    <property type="entry name" value="Cation_ATPase_C"/>
    <property type="match status" value="1"/>
</dbReference>
<dbReference type="SFLD" id="SFLDG00002">
    <property type="entry name" value="C1.7:_P-type_atpase_like"/>
    <property type="match status" value="1"/>
</dbReference>
<dbReference type="SFLD" id="SFLDF00027">
    <property type="entry name" value="p-type_atpase"/>
    <property type="match status" value="1"/>
</dbReference>